<dbReference type="CDD" id="cd00336">
    <property type="entry name" value="Ribosomal_L22"/>
    <property type="match status" value="1"/>
</dbReference>
<evidence type="ECO:0000256" key="11">
    <source>
        <dbReference type="RuleBase" id="RU004005"/>
    </source>
</evidence>
<comment type="subunit">
    <text evidence="3 10 12">Part of the 50S ribosomal subunit.</text>
</comment>
<dbReference type="EMBL" id="KC999115">
    <property type="protein sequence ID" value="AGT55549.1"/>
    <property type="molecule type" value="Genomic_DNA"/>
</dbReference>
<comment type="similarity">
    <text evidence="2 10 11">Belongs to the universal ribosomal protein uL22 family.</text>
</comment>
<dbReference type="Gene3D" id="3.90.470.10">
    <property type="entry name" value="Ribosomal protein L22/L17"/>
    <property type="match status" value="1"/>
</dbReference>
<keyword evidence="5 10" id="KW-0694">RNA-binding</keyword>
<evidence type="ECO:0000256" key="4">
    <source>
        <dbReference type="ARBA" id="ARBA00022730"/>
    </source>
</evidence>
<dbReference type="PANTHER" id="PTHR13501:SF8">
    <property type="entry name" value="LARGE RIBOSOMAL SUBUNIT PROTEIN UL22M"/>
    <property type="match status" value="1"/>
</dbReference>
<evidence type="ECO:0000256" key="7">
    <source>
        <dbReference type="ARBA" id="ARBA00023274"/>
    </source>
</evidence>
<evidence type="ECO:0000256" key="6">
    <source>
        <dbReference type="ARBA" id="ARBA00022980"/>
    </source>
</evidence>
<dbReference type="Pfam" id="PF00237">
    <property type="entry name" value="Ribosomal_L22"/>
    <property type="match status" value="1"/>
</dbReference>
<dbReference type="NCBIfam" id="TIGR01044">
    <property type="entry name" value="rplV_bact"/>
    <property type="match status" value="1"/>
</dbReference>
<reference evidence="14" key="1">
    <citation type="submission" date="2013-05" db="EMBL/GenBank/DDBJ databases">
        <title>Development of a Real-Time PCR assay to detect and quantify a 16SrIII-L phytoplasma associated with cassava frogskin disease.</title>
        <authorList>
            <person name="Elizabeth A."/>
            <person name="Juan P.M."/>
            <person name="Juan M.F."/>
        </authorList>
    </citation>
    <scope>NUCLEOTIDE SEQUENCE</scope>
    <source>
        <strain evidence="14">Jm12</strain>
    </source>
</reference>
<dbReference type="GO" id="GO:0003735">
    <property type="term" value="F:structural constituent of ribosome"/>
    <property type="evidence" value="ECO:0007669"/>
    <property type="project" value="InterPro"/>
</dbReference>
<dbReference type="GO" id="GO:0006412">
    <property type="term" value="P:translation"/>
    <property type="evidence" value="ECO:0007669"/>
    <property type="project" value="UniProtKB-UniRule"/>
</dbReference>
<evidence type="ECO:0000256" key="5">
    <source>
        <dbReference type="ARBA" id="ARBA00022884"/>
    </source>
</evidence>
<evidence type="ECO:0000256" key="3">
    <source>
        <dbReference type="ARBA" id="ARBA00011838"/>
    </source>
</evidence>
<dbReference type="SUPFAM" id="SSF54843">
    <property type="entry name" value="Ribosomal protein L22"/>
    <property type="match status" value="1"/>
</dbReference>
<dbReference type="InterPro" id="IPR036394">
    <property type="entry name" value="Ribosomal_uL22_sf"/>
</dbReference>
<keyword evidence="7 10" id="KW-0687">Ribonucleoprotein</keyword>
<sequence>MNVKAIANQMPVAPRKTRLVADLIRGKHVREAQAILMFTPKAASPIVSKLLKSAVANAVHNFSLKEEEELYVKEIFVNGGLRLTRLLPRAKGKTDKIKKRTSHITIVVSSKTVEEKKTVKKQSVIQQIEEKEIVENGSKE</sequence>
<protein>
    <recommendedName>
        <fullName evidence="9 10">Large ribosomal subunit protein uL22</fullName>
    </recommendedName>
</protein>
<comment type="function">
    <text evidence="8">This protein binds specifically to 23S rRNA; its binding is stimulated by other ribosomal proteins, e.g. L4, L17, and L20. It is important during the early stages of 50S assembly. It makes multiple contacts with different domains of the 23S rRNA in the assembled 50S subunit and ribosome.</text>
</comment>
<dbReference type="AlphaFoldDB" id="T1SXR8"/>
<name>T1SXR8_9MOLU</name>
<dbReference type="GO" id="GO:0019843">
    <property type="term" value="F:rRNA binding"/>
    <property type="evidence" value="ECO:0007669"/>
    <property type="project" value="UniProtKB-UniRule"/>
</dbReference>
<dbReference type="InterPro" id="IPR005727">
    <property type="entry name" value="Ribosomal_uL22_bac/chlpt-type"/>
</dbReference>
<evidence type="ECO:0000256" key="13">
    <source>
        <dbReference type="RuleBase" id="RU004008"/>
    </source>
</evidence>
<dbReference type="InterPro" id="IPR047867">
    <property type="entry name" value="Ribosomal_uL22_bac/org-type"/>
</dbReference>
<dbReference type="PANTHER" id="PTHR13501">
    <property type="entry name" value="CHLOROPLAST 50S RIBOSOMAL PROTEIN L22-RELATED"/>
    <property type="match status" value="1"/>
</dbReference>
<dbReference type="HAMAP" id="MF_01331_B">
    <property type="entry name" value="Ribosomal_uL22_B"/>
    <property type="match status" value="1"/>
</dbReference>
<organism evidence="14">
    <name type="scientific">Cassava frogskin disease phytoplasma</name>
    <dbReference type="NCBI Taxonomy" id="293993"/>
    <lineage>
        <taxon>Bacteria</taxon>
        <taxon>Bacillati</taxon>
        <taxon>Mycoplasmatota</taxon>
        <taxon>Mollicutes</taxon>
        <taxon>Acholeplasmatales</taxon>
        <taxon>Acholeplasmataceae</taxon>
        <taxon>Candidatus Phytoplasma</taxon>
        <taxon>16SrIII (X-disease group)</taxon>
    </lineage>
</organism>
<evidence type="ECO:0000256" key="8">
    <source>
        <dbReference type="ARBA" id="ARBA00025084"/>
    </source>
</evidence>
<accession>T1SXR8</accession>
<evidence type="ECO:0000256" key="12">
    <source>
        <dbReference type="RuleBase" id="RU004006"/>
    </source>
</evidence>
<evidence type="ECO:0000256" key="2">
    <source>
        <dbReference type="ARBA" id="ARBA00009451"/>
    </source>
</evidence>
<evidence type="ECO:0000256" key="1">
    <source>
        <dbReference type="ARBA" id="ARBA00003478"/>
    </source>
</evidence>
<keyword evidence="4 10" id="KW-0699">rRNA-binding</keyword>
<evidence type="ECO:0000256" key="9">
    <source>
        <dbReference type="ARBA" id="ARBA00035207"/>
    </source>
</evidence>
<evidence type="ECO:0000313" key="14">
    <source>
        <dbReference type="EMBL" id="AGT55549.1"/>
    </source>
</evidence>
<evidence type="ECO:0000256" key="10">
    <source>
        <dbReference type="HAMAP-Rule" id="MF_01331"/>
    </source>
</evidence>
<comment type="function">
    <text evidence="10 13">This protein binds specifically to 23S rRNA; its binding is stimulated by other ribosomal proteins, e.g., L4, L17, and L20. It is important during the early stages of 50S assembly. It makes multiple contacts with different domains of the 23S rRNA in the assembled 50S subunit and ribosome.</text>
</comment>
<dbReference type="GO" id="GO:0022625">
    <property type="term" value="C:cytosolic large ribosomal subunit"/>
    <property type="evidence" value="ECO:0007669"/>
    <property type="project" value="TreeGrafter"/>
</dbReference>
<proteinExistence type="inferred from homology"/>
<comment type="function">
    <text evidence="1 10">The globular domain of the protein is located near the polypeptide exit tunnel on the outside of the subunit, while an extended beta-hairpin is found that lines the wall of the exit tunnel in the center of the 70S ribosome.</text>
</comment>
<gene>
    <name evidence="14" type="primary">rpIV</name>
    <name evidence="10" type="synonym">rplV</name>
</gene>
<keyword evidence="6 10" id="KW-0689">Ribosomal protein</keyword>
<dbReference type="InterPro" id="IPR001063">
    <property type="entry name" value="Ribosomal_uL22"/>
</dbReference>